<dbReference type="EMBL" id="JASCZI010120936">
    <property type="protein sequence ID" value="MED6157893.1"/>
    <property type="molecule type" value="Genomic_DNA"/>
</dbReference>
<accession>A0ABU6UDZ5</accession>
<reference evidence="8 9" key="1">
    <citation type="journal article" date="2023" name="Plants (Basel)">
        <title>Bridging the Gap: Combining Genomics and Transcriptomics Approaches to Understand Stylosanthes scabra, an Orphan Legume from the Brazilian Caatinga.</title>
        <authorList>
            <person name="Ferreira-Neto J.R.C."/>
            <person name="da Silva M.D."/>
            <person name="Binneck E."/>
            <person name="de Melo N.F."/>
            <person name="da Silva R.H."/>
            <person name="de Melo A.L.T.M."/>
            <person name="Pandolfi V."/>
            <person name="Bustamante F.O."/>
            <person name="Brasileiro-Vidal A.C."/>
            <person name="Benko-Iseppon A.M."/>
        </authorList>
    </citation>
    <scope>NUCLEOTIDE SEQUENCE [LARGE SCALE GENOMIC DNA]</scope>
    <source>
        <tissue evidence="8">Leaves</tissue>
    </source>
</reference>
<dbReference type="Pfam" id="PF13639">
    <property type="entry name" value="zf-RING_2"/>
    <property type="match status" value="1"/>
</dbReference>
<evidence type="ECO:0000256" key="4">
    <source>
        <dbReference type="ARBA" id="ARBA00022771"/>
    </source>
</evidence>
<dbReference type="InterPro" id="IPR001841">
    <property type="entry name" value="Znf_RING"/>
</dbReference>
<dbReference type="EC" id="2.3.2.27" evidence="2"/>
<dbReference type="Gene3D" id="3.30.40.10">
    <property type="entry name" value="Zinc/RING finger domain, C3HC4 (zinc finger)"/>
    <property type="match status" value="1"/>
</dbReference>
<name>A0ABU6UDZ5_9FABA</name>
<dbReference type="PANTHER" id="PTHR15710">
    <property type="entry name" value="E3 UBIQUITIN-PROTEIN LIGASE PRAJA"/>
    <property type="match status" value="1"/>
</dbReference>
<evidence type="ECO:0000256" key="6">
    <source>
        <dbReference type="PROSITE-ProRule" id="PRU00175"/>
    </source>
</evidence>
<keyword evidence="3" id="KW-0479">Metal-binding</keyword>
<gene>
    <name evidence="8" type="ORF">PIB30_027693</name>
</gene>
<feature type="domain" description="RING-type" evidence="7">
    <location>
        <begin position="234"/>
        <end position="275"/>
    </location>
</feature>
<dbReference type="InterPro" id="IPR013083">
    <property type="entry name" value="Znf_RING/FYVE/PHD"/>
</dbReference>
<dbReference type="PROSITE" id="PS50089">
    <property type="entry name" value="ZF_RING_2"/>
    <property type="match status" value="1"/>
</dbReference>
<dbReference type="SMART" id="SM00184">
    <property type="entry name" value="RING"/>
    <property type="match status" value="1"/>
</dbReference>
<sequence length="323" mass="35857">MVNPITQSDNNNKCPICDTEFADIIMGNIRDQSGDDAIDLRFTWMFSLYAPIFLGLMGSISPFITRGPAGEDTTLGNITGAAVGEDDDIENSNEFMHNNNMRRRRASSYYVMHLFRGLHVRMVSESESFDHNNNRNMDANMVVIDPFTDAALMIFRVPNMSHSASTNQHENNNNGTIGSFHEFLVGSGFDLLLQQLAQNGASGGGYGSVVNPPTKKAAIEALPSVIINEEILQCMVCLEDIEIGNEAKEMPCHHKFHSECIMAWLKPHSSCPVCRFQMPSEDSTGEANLEIRDGNQNSSELVTASRRNWFPMLNSLNNFLPSP</sequence>
<evidence type="ECO:0000256" key="5">
    <source>
        <dbReference type="ARBA" id="ARBA00022833"/>
    </source>
</evidence>
<comment type="catalytic activity">
    <reaction evidence="1">
        <text>S-ubiquitinyl-[E2 ubiquitin-conjugating enzyme]-L-cysteine + [acceptor protein]-L-lysine = [E2 ubiquitin-conjugating enzyme]-L-cysteine + N(6)-ubiquitinyl-[acceptor protein]-L-lysine.</text>
        <dbReference type="EC" id="2.3.2.27"/>
    </reaction>
</comment>
<keyword evidence="4 6" id="KW-0863">Zinc-finger</keyword>
<organism evidence="8 9">
    <name type="scientific">Stylosanthes scabra</name>
    <dbReference type="NCBI Taxonomy" id="79078"/>
    <lineage>
        <taxon>Eukaryota</taxon>
        <taxon>Viridiplantae</taxon>
        <taxon>Streptophyta</taxon>
        <taxon>Embryophyta</taxon>
        <taxon>Tracheophyta</taxon>
        <taxon>Spermatophyta</taxon>
        <taxon>Magnoliopsida</taxon>
        <taxon>eudicotyledons</taxon>
        <taxon>Gunneridae</taxon>
        <taxon>Pentapetalae</taxon>
        <taxon>rosids</taxon>
        <taxon>fabids</taxon>
        <taxon>Fabales</taxon>
        <taxon>Fabaceae</taxon>
        <taxon>Papilionoideae</taxon>
        <taxon>50 kb inversion clade</taxon>
        <taxon>dalbergioids sensu lato</taxon>
        <taxon>Dalbergieae</taxon>
        <taxon>Pterocarpus clade</taxon>
        <taxon>Stylosanthes</taxon>
    </lineage>
</organism>
<evidence type="ECO:0000256" key="3">
    <source>
        <dbReference type="ARBA" id="ARBA00022723"/>
    </source>
</evidence>
<evidence type="ECO:0000313" key="8">
    <source>
        <dbReference type="EMBL" id="MED6157893.1"/>
    </source>
</evidence>
<evidence type="ECO:0000256" key="1">
    <source>
        <dbReference type="ARBA" id="ARBA00000900"/>
    </source>
</evidence>
<evidence type="ECO:0000259" key="7">
    <source>
        <dbReference type="PROSITE" id="PS50089"/>
    </source>
</evidence>
<protein>
    <recommendedName>
        <fullName evidence="2">RING-type E3 ubiquitin transferase</fullName>
        <ecNumber evidence="2">2.3.2.27</ecNumber>
    </recommendedName>
</protein>
<dbReference type="PANTHER" id="PTHR15710:SF55">
    <property type="entry name" value="C3HC4-TYPE RING ZINC FINGER PROTEIN"/>
    <property type="match status" value="1"/>
</dbReference>
<proteinExistence type="predicted"/>
<keyword evidence="5" id="KW-0862">Zinc</keyword>
<evidence type="ECO:0000313" key="9">
    <source>
        <dbReference type="Proteomes" id="UP001341840"/>
    </source>
</evidence>
<dbReference type="SUPFAM" id="SSF57850">
    <property type="entry name" value="RING/U-box"/>
    <property type="match status" value="1"/>
</dbReference>
<dbReference type="Proteomes" id="UP001341840">
    <property type="component" value="Unassembled WGS sequence"/>
</dbReference>
<evidence type="ECO:0000256" key="2">
    <source>
        <dbReference type="ARBA" id="ARBA00012483"/>
    </source>
</evidence>
<comment type="caution">
    <text evidence="8">The sequence shown here is derived from an EMBL/GenBank/DDBJ whole genome shotgun (WGS) entry which is preliminary data.</text>
</comment>
<keyword evidence="9" id="KW-1185">Reference proteome</keyword>